<feature type="signal peptide" evidence="8">
    <location>
        <begin position="1"/>
        <end position="22"/>
    </location>
</feature>
<proteinExistence type="inferred from homology"/>
<dbReference type="InterPro" id="IPR001567">
    <property type="entry name" value="Pept_M3A_M3B_dom"/>
</dbReference>
<keyword evidence="5 7" id="KW-0862">Zinc</keyword>
<evidence type="ECO:0000256" key="7">
    <source>
        <dbReference type="RuleBase" id="RU003435"/>
    </source>
</evidence>
<dbReference type="Proteomes" id="UP001162881">
    <property type="component" value="Unassembled WGS sequence"/>
</dbReference>
<name>A0ABT0BEN2_9SPHN</name>
<feature type="domain" description="Peptidase M3A/M3B catalytic" evidence="9">
    <location>
        <begin position="278"/>
        <end position="726"/>
    </location>
</feature>
<reference evidence="10" key="1">
    <citation type="submission" date="2022-03" db="EMBL/GenBank/DDBJ databases">
        <title>Identification of a novel bacterium isolated from mangrove sediments.</title>
        <authorList>
            <person name="Pan X."/>
        </authorList>
    </citation>
    <scope>NUCLEOTIDE SEQUENCE</scope>
    <source>
        <strain evidence="10">B1949</strain>
    </source>
</reference>
<keyword evidence="11" id="KW-1185">Reference proteome</keyword>
<accession>A0ABT0BEN2</accession>
<dbReference type="Gene3D" id="1.10.1370.10">
    <property type="entry name" value="Neurolysin, domain 3"/>
    <property type="match status" value="1"/>
</dbReference>
<keyword evidence="8" id="KW-0732">Signal</keyword>
<keyword evidence="4 7" id="KW-0378">Hydrolase</keyword>
<sequence length="729" mass="80359">MKTRLLAAAAPLAFASPLAAFAAPALTGLALGGVAAMTITTAAQAADASAYDGVFAKPSALPFGAPDFTKIKDSDWQPAIEAGIAQKRAEMKAIANNKAAPTFENTLVAMERAGVLYDRVYNVFSQLTSANTSDALDAIDTAVSPQISAMEDDIYLDPKLFARVKAVHDSAAGKALTGEDAMLLKVEYAKFVHRGALLSPAQKVALKAMNTDISKLETQFAQQLTQANNAHAVVFDSKEALDGLSDAQIAAAAERAAKDGKPGKYVLPLINYTQQPVLAQLTNRDSRRRVFEESINRASSGDQYDTTGLVTQIATLRAKKAELLGQPNFATFQMYDRMINTPEKAMTFMTGFVPALRKTQDREAGVLLDAARADGVTKLEPWDWTYYAEKVRKAKYDLDESAIKPYFEVYNVLENGVFYAANKTYGLTFRRRTDIPVYHPTMRVYEVIDKDGKTPLGLFYFDPFSRPSKRGGAWMNNFVEQSDLLGNKPVIANTINIDPPAEGQPALASWDDVTTMFHEFGHALHGFFASQKYPELSGTNTARDFVEFPSQFNENFATVPEVLAHYAKHYKTGAPLPAGLLDKIEAAGKFNQSVAFGETLEAAMLDIKWHTLTPEQASQPPMEFEKQALASMGLRTDLIPPRYRTPYFRHIWDNGYASGYYSYIWTEVLAHDGWDWVEKHGGMTRANGDHIRASFLGQGHSKDLDVLYRNFTGHDPQLEPMLKARGLTE</sequence>
<keyword evidence="2 7" id="KW-0645">Protease</keyword>
<evidence type="ECO:0000313" key="10">
    <source>
        <dbReference type="EMBL" id="MCJ2183514.1"/>
    </source>
</evidence>
<feature type="chain" id="PRO_5047253680" evidence="8">
    <location>
        <begin position="23"/>
        <end position="729"/>
    </location>
</feature>
<dbReference type="InterPro" id="IPR045090">
    <property type="entry name" value="Pept_M3A_M3B"/>
</dbReference>
<dbReference type="RefSeq" id="WP_244021378.1">
    <property type="nucleotide sequence ID" value="NZ_JALHLF010000049.1"/>
</dbReference>
<dbReference type="Gene3D" id="1.10.1370.40">
    <property type="match status" value="1"/>
</dbReference>
<evidence type="ECO:0000256" key="5">
    <source>
        <dbReference type="ARBA" id="ARBA00022833"/>
    </source>
</evidence>
<dbReference type="InterPro" id="IPR034005">
    <property type="entry name" value="M3A_DCP"/>
</dbReference>
<keyword evidence="6 7" id="KW-0482">Metalloprotease</keyword>
<evidence type="ECO:0000256" key="8">
    <source>
        <dbReference type="SAM" id="SignalP"/>
    </source>
</evidence>
<evidence type="ECO:0000256" key="6">
    <source>
        <dbReference type="ARBA" id="ARBA00023049"/>
    </source>
</evidence>
<evidence type="ECO:0000313" key="11">
    <source>
        <dbReference type="Proteomes" id="UP001162881"/>
    </source>
</evidence>
<evidence type="ECO:0000256" key="1">
    <source>
        <dbReference type="ARBA" id="ARBA00006040"/>
    </source>
</evidence>
<dbReference type="SUPFAM" id="SSF55486">
    <property type="entry name" value="Metalloproteases ('zincins'), catalytic domain"/>
    <property type="match status" value="1"/>
</dbReference>
<dbReference type="EMBL" id="JALHLF010000049">
    <property type="protein sequence ID" value="MCJ2183514.1"/>
    <property type="molecule type" value="Genomic_DNA"/>
</dbReference>
<dbReference type="Gene3D" id="3.40.390.10">
    <property type="entry name" value="Collagenase (Catalytic Domain)"/>
    <property type="match status" value="1"/>
</dbReference>
<organism evidence="10 11">
    <name type="scientific">Novosphingobium organovorum</name>
    <dbReference type="NCBI Taxonomy" id="2930092"/>
    <lineage>
        <taxon>Bacteria</taxon>
        <taxon>Pseudomonadati</taxon>
        <taxon>Pseudomonadota</taxon>
        <taxon>Alphaproteobacteria</taxon>
        <taxon>Sphingomonadales</taxon>
        <taxon>Sphingomonadaceae</taxon>
        <taxon>Novosphingobium</taxon>
    </lineage>
</organism>
<dbReference type="InterPro" id="IPR024077">
    <property type="entry name" value="Neurolysin/TOP_dom2"/>
</dbReference>
<protein>
    <submittedName>
        <fullName evidence="10">M3 family metallopeptidase</fullName>
    </submittedName>
</protein>
<keyword evidence="3 7" id="KW-0479">Metal-binding</keyword>
<dbReference type="InterPro" id="IPR024079">
    <property type="entry name" value="MetalloPept_cat_dom_sf"/>
</dbReference>
<dbReference type="CDD" id="cd06456">
    <property type="entry name" value="M3A_DCP"/>
    <property type="match status" value="1"/>
</dbReference>
<dbReference type="PANTHER" id="PTHR43660:SF1">
    <property type="entry name" value="DIPEPTIDYL CARBOXYPEPTIDASE"/>
    <property type="match status" value="1"/>
</dbReference>
<evidence type="ECO:0000256" key="4">
    <source>
        <dbReference type="ARBA" id="ARBA00022801"/>
    </source>
</evidence>
<dbReference type="PANTHER" id="PTHR43660">
    <property type="entry name" value="DIPEPTIDYL CARBOXYPEPTIDASE"/>
    <property type="match status" value="1"/>
</dbReference>
<evidence type="ECO:0000256" key="3">
    <source>
        <dbReference type="ARBA" id="ARBA00022723"/>
    </source>
</evidence>
<comment type="caution">
    <text evidence="10">The sequence shown here is derived from an EMBL/GenBank/DDBJ whole genome shotgun (WGS) entry which is preliminary data.</text>
</comment>
<evidence type="ECO:0000259" key="9">
    <source>
        <dbReference type="Pfam" id="PF01432"/>
    </source>
</evidence>
<comment type="cofactor">
    <cofactor evidence="7">
        <name>Zn(2+)</name>
        <dbReference type="ChEBI" id="CHEBI:29105"/>
    </cofactor>
    <text evidence="7">Binds 1 zinc ion.</text>
</comment>
<comment type="similarity">
    <text evidence="1 7">Belongs to the peptidase M3 family.</text>
</comment>
<evidence type="ECO:0000256" key="2">
    <source>
        <dbReference type="ARBA" id="ARBA00022670"/>
    </source>
</evidence>
<gene>
    <name evidence="10" type="ORF">MTR62_12550</name>
</gene>
<dbReference type="Pfam" id="PF01432">
    <property type="entry name" value="Peptidase_M3"/>
    <property type="match status" value="1"/>
</dbReference>